<comment type="similarity">
    <text evidence="1">Belongs to the cycloisomerase 2 family.</text>
</comment>
<sequence length="377" mass="39603">MAQQCVWVGGYTPDSEPAGTAQGIYRVWLDDSSGRLTPGGVAASTCGPSFLAVHPSRTRLYAVNEHTRGGVAAFAITASAELSPLGRVATGGAAPCHIHVLPGGRELAVSHYGDGTVAVVPLTPHHDVAPPAAPVDHGAHVGLGPDPERQDGPHAHCARLAPDGRHLLVTDLGTDELRCYVPDPVLRTLEYTGSVRLPPGTGPRHLAAGRDGRMYVVGELDAQLHVLRWRSARHRDVGATVTRAEGAEAGILAPARTSLHGVVHEDTLPAVRGDQPRSYPGEVAVSPCGRHLYVSNRGADCVSTFALDGPTPRHLADVATGGAWPRHFALVGPHGQYLVVANQFSDQLTVLRRDPDTGIPVDTGHRLDVPSPAVVLP</sequence>
<keyword evidence="2" id="KW-0378">Hydrolase</keyword>
<reference evidence="3" key="1">
    <citation type="submission" date="2023-07" db="EMBL/GenBank/DDBJ databases">
        <title>Novel species in the genus Lipingzhangella isolated from Sambhar Salt Lake.</title>
        <authorList>
            <person name="Jiya N."/>
            <person name="Kajale S."/>
            <person name="Sharma A."/>
        </authorList>
    </citation>
    <scope>NUCLEOTIDE SEQUENCE [LARGE SCALE GENOMIC DNA]</scope>
    <source>
        <strain evidence="3">LS1_29</strain>
    </source>
</reference>
<dbReference type="RefSeq" id="WP_310913545.1">
    <property type="nucleotide sequence ID" value="NZ_JAVLVT010000009.1"/>
</dbReference>
<proteinExistence type="inferred from homology"/>
<organism evidence="2 3">
    <name type="scientific">Lipingzhangella rawalii</name>
    <dbReference type="NCBI Taxonomy" id="2055835"/>
    <lineage>
        <taxon>Bacteria</taxon>
        <taxon>Bacillati</taxon>
        <taxon>Actinomycetota</taxon>
        <taxon>Actinomycetes</taxon>
        <taxon>Streptosporangiales</taxon>
        <taxon>Nocardiopsidaceae</taxon>
        <taxon>Lipingzhangella</taxon>
    </lineage>
</organism>
<dbReference type="InterPro" id="IPR050282">
    <property type="entry name" value="Cycloisomerase_2"/>
</dbReference>
<dbReference type="PANTHER" id="PTHR30344:SF1">
    <property type="entry name" value="6-PHOSPHOGLUCONOLACTONASE"/>
    <property type="match status" value="1"/>
</dbReference>
<dbReference type="InterPro" id="IPR015943">
    <property type="entry name" value="WD40/YVTN_repeat-like_dom_sf"/>
</dbReference>
<keyword evidence="3" id="KW-1185">Reference proteome</keyword>
<gene>
    <name evidence="2" type="ORF">RIF23_16970</name>
</gene>
<evidence type="ECO:0000256" key="1">
    <source>
        <dbReference type="ARBA" id="ARBA00005564"/>
    </source>
</evidence>
<name>A0ABU2H9N1_9ACTN</name>
<dbReference type="EMBL" id="JAVLVT010000009">
    <property type="protein sequence ID" value="MDS1271986.1"/>
    <property type="molecule type" value="Genomic_DNA"/>
</dbReference>
<dbReference type="InterPro" id="IPR011048">
    <property type="entry name" value="Haem_d1_sf"/>
</dbReference>
<evidence type="ECO:0000313" key="3">
    <source>
        <dbReference type="Proteomes" id="UP001250214"/>
    </source>
</evidence>
<dbReference type="Pfam" id="PF10282">
    <property type="entry name" value="Lactonase"/>
    <property type="match status" value="1"/>
</dbReference>
<evidence type="ECO:0000313" key="2">
    <source>
        <dbReference type="EMBL" id="MDS1271986.1"/>
    </source>
</evidence>
<accession>A0ABU2H9N1</accession>
<protein>
    <submittedName>
        <fullName evidence="2">Lactonase family protein</fullName>
        <ecNumber evidence="2">3.1.1.-</ecNumber>
    </submittedName>
</protein>
<dbReference type="Proteomes" id="UP001250214">
    <property type="component" value="Unassembled WGS sequence"/>
</dbReference>
<dbReference type="PANTHER" id="PTHR30344">
    <property type="entry name" value="6-PHOSPHOGLUCONOLACTONASE-RELATED"/>
    <property type="match status" value="1"/>
</dbReference>
<dbReference type="InterPro" id="IPR019405">
    <property type="entry name" value="Lactonase_7-beta_prop"/>
</dbReference>
<dbReference type="Gene3D" id="2.130.10.10">
    <property type="entry name" value="YVTN repeat-like/Quinoprotein amine dehydrogenase"/>
    <property type="match status" value="1"/>
</dbReference>
<dbReference type="EC" id="3.1.1.-" evidence="2"/>
<dbReference type="SUPFAM" id="SSF51004">
    <property type="entry name" value="C-terminal (heme d1) domain of cytochrome cd1-nitrite reductase"/>
    <property type="match status" value="1"/>
</dbReference>
<dbReference type="GO" id="GO:0016787">
    <property type="term" value="F:hydrolase activity"/>
    <property type="evidence" value="ECO:0007669"/>
    <property type="project" value="UniProtKB-KW"/>
</dbReference>
<comment type="caution">
    <text evidence="2">The sequence shown here is derived from an EMBL/GenBank/DDBJ whole genome shotgun (WGS) entry which is preliminary data.</text>
</comment>